<evidence type="ECO:0000313" key="1">
    <source>
        <dbReference type="EMBL" id="SEF38790.1"/>
    </source>
</evidence>
<evidence type="ECO:0000313" key="2">
    <source>
        <dbReference type="Proteomes" id="UP000236735"/>
    </source>
</evidence>
<name>A0A1H5RKJ6_XYLRU</name>
<dbReference type="AlphaFoldDB" id="A0A1H5RKJ6"/>
<accession>A0A1H5RKJ6</accession>
<reference evidence="1 2" key="1">
    <citation type="submission" date="2016-10" db="EMBL/GenBank/DDBJ databases">
        <authorList>
            <person name="de Groot N.N."/>
        </authorList>
    </citation>
    <scope>NUCLEOTIDE SEQUENCE [LARGE SCALE GENOMIC DNA]</scope>
    <source>
        <strain evidence="1 2">AR32</strain>
    </source>
</reference>
<sequence length="363" mass="41206">MILLAMASFGVTTMAQTESQKKLPVLNDKQSEYIPVLQYWKEHDILQHMDVSLTAGTTGLGLELSSPIGEYVQLRAGYDFTPHFTKNMQFDVIVGDEPARRYDANGNRVETRFDRMSEMLYSFSGFDADDHIDMAGKPTMSNFKLLVDVFPFKANDNWSKNIHFTAGFYWGASKFAEAVNTTEAMVTLLSIGMYNRMYDNVMNGDPVITLPNPQNPSEPYESYLNPHQEKMFRDAGRMGFKLGEFAHDIYDSYGELVHREGDPYVMVPNSKGMVVVKAKSNAFKPYLGFGYGGRLVKNRDDWKVSFDAGVWFWGGSPDLYMHDGINLTKDVRNISGQVGDYVDLAKTFKVYPVLNVKFTKRIF</sequence>
<organism evidence="1 2">
    <name type="scientific">Xylanibacter ruminicola</name>
    <name type="common">Prevotella ruminicola</name>
    <dbReference type="NCBI Taxonomy" id="839"/>
    <lineage>
        <taxon>Bacteria</taxon>
        <taxon>Pseudomonadati</taxon>
        <taxon>Bacteroidota</taxon>
        <taxon>Bacteroidia</taxon>
        <taxon>Bacteroidales</taxon>
        <taxon>Prevotellaceae</taxon>
        <taxon>Xylanibacter</taxon>
    </lineage>
</organism>
<dbReference type="EMBL" id="FNUV01000001">
    <property type="protein sequence ID" value="SEF38790.1"/>
    <property type="molecule type" value="Genomic_DNA"/>
</dbReference>
<dbReference type="Proteomes" id="UP000236735">
    <property type="component" value="Unassembled WGS sequence"/>
</dbReference>
<protein>
    <submittedName>
        <fullName evidence="1">Uncharacterized protein</fullName>
    </submittedName>
</protein>
<gene>
    <name evidence="1" type="ORF">SAMN05216354_0131</name>
</gene>
<dbReference type="Gene3D" id="2.40.160.170">
    <property type="match status" value="2"/>
</dbReference>
<proteinExistence type="predicted"/>